<dbReference type="Pfam" id="PF19578">
    <property type="entry name" value="DUF6090"/>
    <property type="match status" value="1"/>
</dbReference>
<accession>A0ABW3Y0K7</accession>
<feature type="coiled-coil region" evidence="1">
    <location>
        <begin position="84"/>
        <end position="111"/>
    </location>
</feature>
<evidence type="ECO:0000313" key="4">
    <source>
        <dbReference type="Proteomes" id="UP001597201"/>
    </source>
</evidence>
<dbReference type="InterPro" id="IPR045749">
    <property type="entry name" value="DUF6090"/>
</dbReference>
<gene>
    <name evidence="3" type="ORF">ACFQ39_05980</name>
</gene>
<evidence type="ECO:0000256" key="2">
    <source>
        <dbReference type="SAM" id="Phobius"/>
    </source>
</evidence>
<sequence>MIKFFRKIRYDLMEKKPPAGRAGKTGKPAWQVGRYLKYAIGEIVLVVIGILIALQINNWNETRKDHIAESNILQDIQGSISTDIQQLNLRIELAKNDVQSANIILKHLEKNLPYNDSLNKHFVIITSTAGKAFTPQISAYKVLESKGIDLISNNQLKKDILNLYNIDYNMLVYEYENFHKNIHDYGRPIARSLFNTTSNNSDQLPELQPVDYKSLRSNVELINTLKIIISNDRRIHEMLIDLIDKCQEIQNVIDAELKK</sequence>
<comment type="caution">
    <text evidence="3">The sequence shown here is derived from an EMBL/GenBank/DDBJ whole genome shotgun (WGS) entry which is preliminary data.</text>
</comment>
<keyword evidence="1" id="KW-0175">Coiled coil</keyword>
<organism evidence="3 4">
    <name type="scientific">Namhaeicola litoreus</name>
    <dbReference type="NCBI Taxonomy" id="1052145"/>
    <lineage>
        <taxon>Bacteria</taxon>
        <taxon>Pseudomonadati</taxon>
        <taxon>Bacteroidota</taxon>
        <taxon>Flavobacteriia</taxon>
        <taxon>Flavobacteriales</taxon>
        <taxon>Flavobacteriaceae</taxon>
        <taxon>Namhaeicola</taxon>
    </lineage>
</organism>
<proteinExistence type="predicted"/>
<keyword evidence="2" id="KW-1133">Transmembrane helix</keyword>
<evidence type="ECO:0000313" key="3">
    <source>
        <dbReference type="EMBL" id="MFD1315159.1"/>
    </source>
</evidence>
<dbReference type="EMBL" id="JBHTMY010000002">
    <property type="protein sequence ID" value="MFD1315159.1"/>
    <property type="molecule type" value="Genomic_DNA"/>
</dbReference>
<keyword evidence="2" id="KW-0472">Membrane</keyword>
<keyword evidence="4" id="KW-1185">Reference proteome</keyword>
<protein>
    <submittedName>
        <fullName evidence="3">DUF6090 family protein</fullName>
    </submittedName>
</protein>
<keyword evidence="2" id="KW-0812">Transmembrane</keyword>
<feature type="transmembrane region" description="Helical" evidence="2">
    <location>
        <begin position="35"/>
        <end position="54"/>
    </location>
</feature>
<evidence type="ECO:0000256" key="1">
    <source>
        <dbReference type="SAM" id="Coils"/>
    </source>
</evidence>
<name>A0ABW3Y0K7_9FLAO</name>
<dbReference type="Proteomes" id="UP001597201">
    <property type="component" value="Unassembled WGS sequence"/>
</dbReference>
<reference evidence="4" key="1">
    <citation type="journal article" date="2019" name="Int. J. Syst. Evol. Microbiol.">
        <title>The Global Catalogue of Microorganisms (GCM) 10K type strain sequencing project: providing services to taxonomists for standard genome sequencing and annotation.</title>
        <authorList>
            <consortium name="The Broad Institute Genomics Platform"/>
            <consortium name="The Broad Institute Genome Sequencing Center for Infectious Disease"/>
            <person name="Wu L."/>
            <person name="Ma J."/>
        </authorList>
    </citation>
    <scope>NUCLEOTIDE SEQUENCE [LARGE SCALE GENOMIC DNA]</scope>
    <source>
        <strain evidence="4">CCUG 61485</strain>
    </source>
</reference>